<dbReference type="GeneID" id="89951652"/>
<organism evidence="2 3">
    <name type="scientific">Mucor velutinosus</name>
    <dbReference type="NCBI Taxonomy" id="708070"/>
    <lineage>
        <taxon>Eukaryota</taxon>
        <taxon>Fungi</taxon>
        <taxon>Fungi incertae sedis</taxon>
        <taxon>Mucoromycota</taxon>
        <taxon>Mucoromycotina</taxon>
        <taxon>Mucoromycetes</taxon>
        <taxon>Mucorales</taxon>
        <taxon>Mucorineae</taxon>
        <taxon>Mucoraceae</taxon>
        <taxon>Mucor</taxon>
    </lineage>
</organism>
<evidence type="ECO:0000256" key="1">
    <source>
        <dbReference type="SAM" id="MobiDB-lite"/>
    </source>
</evidence>
<name>A0AAN7D2W3_9FUNG</name>
<accession>A0AAN7D2W3</accession>
<evidence type="ECO:0000313" key="3">
    <source>
        <dbReference type="Proteomes" id="UP001304243"/>
    </source>
</evidence>
<feature type="region of interest" description="Disordered" evidence="1">
    <location>
        <begin position="97"/>
        <end position="135"/>
    </location>
</feature>
<sequence length="181" mass="20387">MDWKILNVLEELFLIYRPTSTDCLTIFKQSFKRFASNYKSNDARLNTATKKLYDNCNKVLATDPAKLILCKQRVEQLSSLHHSFVVEEVIKDKKEALQSSSLQSTPSPTTASAQSLSKRGPDESSALNPQKKRPRRLSANYLNTLTLNVQLECLTNAYGRHNMLDFASPGLIPLRLASVVK</sequence>
<dbReference type="RefSeq" id="XP_064676279.1">
    <property type="nucleotide sequence ID" value="XM_064827222.1"/>
</dbReference>
<reference evidence="2 3" key="1">
    <citation type="submission" date="2022-11" db="EMBL/GenBank/DDBJ databases">
        <title>Mucor velutinosus strain NIH1002 WGS.</title>
        <authorList>
            <person name="Subramanian P."/>
            <person name="Mullikin J.C."/>
            <person name="Segre J.A."/>
            <person name="Zelazny A.M."/>
        </authorList>
    </citation>
    <scope>NUCLEOTIDE SEQUENCE [LARGE SCALE GENOMIC DNA]</scope>
    <source>
        <strain evidence="2 3">NIH1002</strain>
    </source>
</reference>
<proteinExistence type="predicted"/>
<protein>
    <submittedName>
        <fullName evidence="2">Uncharacterized protein</fullName>
    </submittedName>
</protein>
<evidence type="ECO:0000313" key="2">
    <source>
        <dbReference type="EMBL" id="KAK4509613.1"/>
    </source>
</evidence>
<comment type="caution">
    <text evidence="2">The sequence shown here is derived from an EMBL/GenBank/DDBJ whole genome shotgun (WGS) entry which is preliminary data.</text>
</comment>
<keyword evidence="3" id="KW-1185">Reference proteome</keyword>
<dbReference type="Proteomes" id="UP001304243">
    <property type="component" value="Unassembled WGS sequence"/>
</dbReference>
<feature type="compositionally biased region" description="Low complexity" evidence="1">
    <location>
        <begin position="97"/>
        <end position="117"/>
    </location>
</feature>
<dbReference type="EMBL" id="JASEJX010000039">
    <property type="protein sequence ID" value="KAK4509613.1"/>
    <property type="molecule type" value="Genomic_DNA"/>
</dbReference>
<dbReference type="AlphaFoldDB" id="A0AAN7D2W3"/>
<gene>
    <name evidence="2" type="ORF">ATC70_007966</name>
</gene>